<gene>
    <name evidence="3" type="ORF">Asi02nite_65070</name>
</gene>
<dbReference type="Proteomes" id="UP000604117">
    <property type="component" value="Unassembled WGS sequence"/>
</dbReference>
<dbReference type="EMBL" id="BONE01000075">
    <property type="protein sequence ID" value="GIF76989.1"/>
    <property type="molecule type" value="Genomic_DNA"/>
</dbReference>
<dbReference type="Pfam" id="PF13546">
    <property type="entry name" value="DDE_5"/>
    <property type="match status" value="1"/>
</dbReference>
<name>A0ABQ4D0B2_9ACTN</name>
<reference evidence="3 4" key="1">
    <citation type="submission" date="2021-01" db="EMBL/GenBank/DDBJ databases">
        <title>Whole genome shotgun sequence of Asanoa siamensis NBRC 107932.</title>
        <authorList>
            <person name="Komaki H."/>
            <person name="Tamura T."/>
        </authorList>
    </citation>
    <scope>NUCLEOTIDE SEQUENCE [LARGE SCALE GENOMIC DNA]</scope>
    <source>
        <strain evidence="3 4">NBRC 107932</strain>
    </source>
</reference>
<proteinExistence type="predicted"/>
<accession>A0ABQ4D0B2</accession>
<protein>
    <recommendedName>
        <fullName evidence="2">Transposase IS701-like DDE domain-containing protein</fullName>
    </recommendedName>
</protein>
<evidence type="ECO:0000313" key="4">
    <source>
        <dbReference type="Proteomes" id="UP000604117"/>
    </source>
</evidence>
<feature type="region of interest" description="Disordered" evidence="1">
    <location>
        <begin position="30"/>
        <end position="49"/>
    </location>
</feature>
<evidence type="ECO:0000259" key="2">
    <source>
        <dbReference type="Pfam" id="PF13546"/>
    </source>
</evidence>
<organism evidence="3 4">
    <name type="scientific">Asanoa siamensis</name>
    <dbReference type="NCBI Taxonomy" id="926357"/>
    <lineage>
        <taxon>Bacteria</taxon>
        <taxon>Bacillati</taxon>
        <taxon>Actinomycetota</taxon>
        <taxon>Actinomycetes</taxon>
        <taxon>Micromonosporales</taxon>
        <taxon>Micromonosporaceae</taxon>
        <taxon>Asanoa</taxon>
    </lineage>
</organism>
<evidence type="ECO:0000313" key="3">
    <source>
        <dbReference type="EMBL" id="GIF76989.1"/>
    </source>
</evidence>
<comment type="caution">
    <text evidence="3">The sequence shown here is derived from an EMBL/GenBank/DDBJ whole genome shotgun (WGS) entry which is preliminary data.</text>
</comment>
<sequence>MSLNLVTDTASRPIDWRLFVPEPWDTATPETVERRRRAAMPADVRHQET</sequence>
<evidence type="ECO:0000256" key="1">
    <source>
        <dbReference type="SAM" id="MobiDB-lite"/>
    </source>
</evidence>
<keyword evidence="4" id="KW-1185">Reference proteome</keyword>
<feature type="domain" description="Transposase IS701-like DDE" evidence="2">
    <location>
        <begin position="1"/>
        <end position="48"/>
    </location>
</feature>
<dbReference type="InterPro" id="IPR038721">
    <property type="entry name" value="IS701-like_DDE_dom"/>
</dbReference>